<gene>
    <name evidence="2" type="ORF">K1J60_43040</name>
</gene>
<protein>
    <recommendedName>
        <fullName evidence="4">Secreted protein</fullName>
    </recommendedName>
</protein>
<dbReference type="Proteomes" id="UP000827138">
    <property type="component" value="Chromosome"/>
</dbReference>
<proteinExistence type="predicted"/>
<evidence type="ECO:0000313" key="3">
    <source>
        <dbReference type="Proteomes" id="UP000827138"/>
    </source>
</evidence>
<accession>A0ABX8Y4L9</accession>
<evidence type="ECO:0000313" key="2">
    <source>
        <dbReference type="EMBL" id="QYX82427.1"/>
    </source>
</evidence>
<name>A0ABX8Y4L9_9ACTN</name>
<dbReference type="EMBL" id="CP080647">
    <property type="protein sequence ID" value="QYX82427.1"/>
    <property type="molecule type" value="Genomic_DNA"/>
</dbReference>
<evidence type="ECO:0008006" key="4">
    <source>
        <dbReference type="Google" id="ProtNLM"/>
    </source>
</evidence>
<sequence>MMTARPPRRMARARVLAGPLLRVLGLAVVLFAVALAHGVMPESAGGHGTTSAVTHATGTNDLPRQHGDVPPTTPFSTAVGAHVGPPADTHDEHGAHGHHGVGSPGEHCASAQPQQGPALAQPRFAVSVSEVVAPGCAPTARDAGEASPSDRSSAAVRALVVQQV</sequence>
<keyword evidence="3" id="KW-1185">Reference proteome</keyword>
<reference evidence="2 3" key="1">
    <citation type="submission" date="2021-08" db="EMBL/GenBank/DDBJ databases">
        <authorList>
            <person name="Ping M."/>
        </authorList>
    </citation>
    <scope>NUCLEOTIDE SEQUENCE [LARGE SCALE GENOMIC DNA]</scope>
    <source>
        <strain evidence="2 3">MG28</strain>
    </source>
</reference>
<feature type="region of interest" description="Disordered" evidence="1">
    <location>
        <begin position="82"/>
        <end position="119"/>
    </location>
</feature>
<organism evidence="2 3">
    <name type="scientific">Streptomyces akebiae</name>
    <dbReference type="NCBI Taxonomy" id="2865673"/>
    <lineage>
        <taxon>Bacteria</taxon>
        <taxon>Bacillati</taxon>
        <taxon>Actinomycetota</taxon>
        <taxon>Actinomycetes</taxon>
        <taxon>Kitasatosporales</taxon>
        <taxon>Streptomycetaceae</taxon>
        <taxon>Streptomyces</taxon>
    </lineage>
</organism>
<feature type="compositionally biased region" description="Low complexity" evidence="1">
    <location>
        <begin position="109"/>
        <end position="119"/>
    </location>
</feature>
<evidence type="ECO:0000256" key="1">
    <source>
        <dbReference type="SAM" id="MobiDB-lite"/>
    </source>
</evidence>